<dbReference type="GO" id="GO:0003950">
    <property type="term" value="F:NAD+ poly-ADP-ribosyltransferase activity"/>
    <property type="evidence" value="ECO:0007669"/>
    <property type="project" value="UniProtKB-UniRule"/>
</dbReference>
<dbReference type="PROSITE" id="PS51059">
    <property type="entry name" value="PARP_CATALYTIC"/>
    <property type="match status" value="1"/>
</dbReference>
<gene>
    <name evidence="4" type="ORF">B7P43_G12171</name>
</gene>
<evidence type="ECO:0000259" key="3">
    <source>
        <dbReference type="PROSITE" id="PS51059"/>
    </source>
</evidence>
<dbReference type="OrthoDB" id="6133115at2759"/>
<evidence type="ECO:0000313" key="5">
    <source>
        <dbReference type="Proteomes" id="UP000235965"/>
    </source>
</evidence>
<evidence type="ECO:0000256" key="2">
    <source>
        <dbReference type="SAM" id="MobiDB-lite"/>
    </source>
</evidence>
<accession>A0A2J7QT04</accession>
<dbReference type="GO" id="GO:1990404">
    <property type="term" value="F:NAD+-protein mono-ADP-ribosyltransferase activity"/>
    <property type="evidence" value="ECO:0007669"/>
    <property type="project" value="TreeGrafter"/>
</dbReference>
<evidence type="ECO:0000256" key="1">
    <source>
        <dbReference type="RuleBase" id="RU362114"/>
    </source>
</evidence>
<name>A0A2J7QT04_9NEOP</name>
<dbReference type="PANTHER" id="PTHR45740">
    <property type="entry name" value="POLY [ADP-RIBOSE] POLYMERASE"/>
    <property type="match status" value="1"/>
</dbReference>
<organism evidence="4 5">
    <name type="scientific">Cryptotermes secundus</name>
    <dbReference type="NCBI Taxonomy" id="105785"/>
    <lineage>
        <taxon>Eukaryota</taxon>
        <taxon>Metazoa</taxon>
        <taxon>Ecdysozoa</taxon>
        <taxon>Arthropoda</taxon>
        <taxon>Hexapoda</taxon>
        <taxon>Insecta</taxon>
        <taxon>Pterygota</taxon>
        <taxon>Neoptera</taxon>
        <taxon>Polyneoptera</taxon>
        <taxon>Dictyoptera</taxon>
        <taxon>Blattodea</taxon>
        <taxon>Blattoidea</taxon>
        <taxon>Termitoidae</taxon>
        <taxon>Kalotermitidae</taxon>
        <taxon>Cryptotermitinae</taxon>
        <taxon>Cryptotermes</taxon>
    </lineage>
</organism>
<feature type="domain" description="PARP catalytic" evidence="3">
    <location>
        <begin position="139"/>
        <end position="321"/>
    </location>
</feature>
<feature type="region of interest" description="Disordered" evidence="2">
    <location>
        <begin position="1"/>
        <end position="110"/>
    </location>
</feature>
<sequence>MDAYKPSCSNWRSPSSQQYLSSSSEDDDGYDAHDYDEEEEEEEYDEETGWEGEEYDEEEGCEEWEDYDEEEGCEEEEEYDEEEGCEGEDYDEEEGCEEEEEYDGEDEYWDDDDEYDEEEELCYEEEEEPYQVSVAHSHKPSTWMDMPLDKEVELVQLPTNSPEYLKVKSKVHSTLPVHIDRIVRIQNPYIWGCYTLKKNEYEHRLGSAVKELELFHATAQSNVDSIAANNLDWRRTKRAKFGKGVSFSPRAHYANKYCNYNAGTERALILTRVLVGKCHKGKYWMKSPKEGYDTTIGNSKSVYVKYEDNEFYPEYVAYYRQ</sequence>
<keyword evidence="1" id="KW-0808">Transferase</keyword>
<dbReference type="Proteomes" id="UP000235965">
    <property type="component" value="Unassembled WGS sequence"/>
</dbReference>
<dbReference type="Pfam" id="PF00644">
    <property type="entry name" value="PARP"/>
    <property type="match status" value="1"/>
</dbReference>
<dbReference type="InterPro" id="IPR051712">
    <property type="entry name" value="ARTD-AVP"/>
</dbReference>
<protein>
    <recommendedName>
        <fullName evidence="1">Poly [ADP-ribose] polymerase</fullName>
        <shortName evidence="1">PARP</shortName>
        <ecNumber evidence="1">2.4.2.-</ecNumber>
    </recommendedName>
</protein>
<dbReference type="Gene3D" id="3.90.228.10">
    <property type="match status" value="1"/>
</dbReference>
<comment type="caution">
    <text evidence="4">The sequence shown here is derived from an EMBL/GenBank/DDBJ whole genome shotgun (WGS) entry which is preliminary data.</text>
</comment>
<reference evidence="4 5" key="1">
    <citation type="submission" date="2017-12" db="EMBL/GenBank/DDBJ databases">
        <title>Hemimetabolous genomes reveal molecular basis of termite eusociality.</title>
        <authorList>
            <person name="Harrison M.C."/>
            <person name="Jongepier E."/>
            <person name="Robertson H.M."/>
            <person name="Arning N."/>
            <person name="Bitard-Feildel T."/>
            <person name="Chao H."/>
            <person name="Childers C.P."/>
            <person name="Dinh H."/>
            <person name="Doddapaneni H."/>
            <person name="Dugan S."/>
            <person name="Gowin J."/>
            <person name="Greiner C."/>
            <person name="Han Y."/>
            <person name="Hu H."/>
            <person name="Hughes D.S.T."/>
            <person name="Huylmans A.-K."/>
            <person name="Kemena C."/>
            <person name="Kremer L.P.M."/>
            <person name="Lee S.L."/>
            <person name="Lopez-Ezquerra A."/>
            <person name="Mallet L."/>
            <person name="Monroy-Kuhn J.M."/>
            <person name="Moser A."/>
            <person name="Murali S.C."/>
            <person name="Muzny D.M."/>
            <person name="Otani S."/>
            <person name="Piulachs M.-D."/>
            <person name="Poelchau M."/>
            <person name="Qu J."/>
            <person name="Schaub F."/>
            <person name="Wada-Katsumata A."/>
            <person name="Worley K.C."/>
            <person name="Xie Q."/>
            <person name="Ylla G."/>
            <person name="Poulsen M."/>
            <person name="Gibbs R.A."/>
            <person name="Schal C."/>
            <person name="Richards S."/>
            <person name="Belles X."/>
            <person name="Korb J."/>
            <person name="Bornberg-Bauer E."/>
        </authorList>
    </citation>
    <scope>NUCLEOTIDE SEQUENCE [LARGE SCALE GENOMIC DNA]</scope>
    <source>
        <tissue evidence="4">Whole body</tissue>
    </source>
</reference>
<dbReference type="EMBL" id="NEVH01011202">
    <property type="protein sequence ID" value="PNF31721.1"/>
    <property type="molecule type" value="Genomic_DNA"/>
</dbReference>
<dbReference type="GO" id="GO:0005634">
    <property type="term" value="C:nucleus"/>
    <property type="evidence" value="ECO:0007669"/>
    <property type="project" value="TreeGrafter"/>
</dbReference>
<dbReference type="InParanoid" id="A0A2J7QT04"/>
<dbReference type="SUPFAM" id="SSF56399">
    <property type="entry name" value="ADP-ribosylation"/>
    <property type="match status" value="1"/>
</dbReference>
<evidence type="ECO:0000313" key="4">
    <source>
        <dbReference type="EMBL" id="PNF31721.1"/>
    </source>
</evidence>
<keyword evidence="1" id="KW-0328">Glycosyltransferase</keyword>
<proteinExistence type="predicted"/>
<dbReference type="AlphaFoldDB" id="A0A2J7QT04"/>
<dbReference type="EC" id="2.4.2.-" evidence="1"/>
<feature type="compositionally biased region" description="Acidic residues" evidence="2">
    <location>
        <begin position="24"/>
        <end position="110"/>
    </location>
</feature>
<feature type="compositionally biased region" description="Low complexity" evidence="2">
    <location>
        <begin position="13"/>
        <end position="23"/>
    </location>
</feature>
<dbReference type="STRING" id="105785.A0A2J7QT04"/>
<keyword evidence="1" id="KW-0520">NAD</keyword>
<dbReference type="PANTHER" id="PTHR45740:SF2">
    <property type="entry name" value="POLY [ADP-RIBOSE] POLYMERASE"/>
    <property type="match status" value="1"/>
</dbReference>
<keyword evidence="5" id="KW-1185">Reference proteome</keyword>
<dbReference type="InterPro" id="IPR012317">
    <property type="entry name" value="Poly(ADP-ribose)pol_cat_dom"/>
</dbReference>